<organism evidence="4">
    <name type="scientific">Cyprideis torosa</name>
    <dbReference type="NCBI Taxonomy" id="163714"/>
    <lineage>
        <taxon>Eukaryota</taxon>
        <taxon>Metazoa</taxon>
        <taxon>Ecdysozoa</taxon>
        <taxon>Arthropoda</taxon>
        <taxon>Crustacea</taxon>
        <taxon>Oligostraca</taxon>
        <taxon>Ostracoda</taxon>
        <taxon>Podocopa</taxon>
        <taxon>Podocopida</taxon>
        <taxon>Cytherocopina</taxon>
        <taxon>Cytheroidea</taxon>
        <taxon>Cytherideidae</taxon>
        <taxon>Cyprideis</taxon>
    </lineage>
</organism>
<dbReference type="InterPro" id="IPR038763">
    <property type="entry name" value="DHH_sf"/>
</dbReference>
<dbReference type="OrthoDB" id="10070111at2759"/>
<sequence>VAQGLQRIRSGACRAGITALFEVAGRQPGQCQATDLGFVVGPRLNAAGRLDSMSHGIECLLAEDMVTAKAYAEELDALNHERRALQSDMEVQAQAILSGMTLNESNVPKAICLFDKGWHQGVVGIVASRIKEQFHRPVIVFAEGDETTLKGSARSIPGVHIRDVLDRVATANPGLITKFGGHAMAAGLSLPKDSFEVFSSCLIEAVEAMSTPELFQPVVLTDGELSESELSSESANQLEKAGPWGQGFPEPLFQGKFVIRQRRVLKEKHLKLVLTPTHGRQEIDAIVFNTDCDRWPAIGGAFECTYRLSLNRFRGS</sequence>
<evidence type="ECO:0000259" key="3">
    <source>
        <dbReference type="Pfam" id="PF17768"/>
    </source>
</evidence>
<feature type="domain" description="RecJ OB" evidence="3">
    <location>
        <begin position="221"/>
        <end position="315"/>
    </location>
</feature>
<dbReference type="InterPro" id="IPR003156">
    <property type="entry name" value="DHHA1_dom"/>
</dbReference>
<feature type="domain" description="DHHA1" evidence="2">
    <location>
        <begin position="111"/>
        <end position="206"/>
    </location>
</feature>
<accession>A0A7R9A057</accession>
<dbReference type="PANTHER" id="PTHR30255:SF2">
    <property type="entry name" value="SINGLE-STRANDED-DNA-SPECIFIC EXONUCLEASE RECJ"/>
    <property type="match status" value="1"/>
</dbReference>
<protein>
    <submittedName>
        <fullName evidence="4">Uncharacterized protein</fullName>
    </submittedName>
</protein>
<feature type="non-terminal residue" evidence="4">
    <location>
        <position position="316"/>
    </location>
</feature>
<dbReference type="Pfam" id="PF02272">
    <property type="entry name" value="DHHA1"/>
    <property type="match status" value="1"/>
</dbReference>
<dbReference type="Gene3D" id="3.10.310.30">
    <property type="match status" value="1"/>
</dbReference>
<dbReference type="InterPro" id="IPR051673">
    <property type="entry name" value="SSDNA_exonuclease_RecJ"/>
</dbReference>
<dbReference type="AlphaFoldDB" id="A0A7R9A057"/>
<proteinExistence type="predicted"/>
<dbReference type="PANTHER" id="PTHR30255">
    <property type="entry name" value="SINGLE-STRANDED-DNA-SPECIFIC EXONUCLEASE RECJ"/>
    <property type="match status" value="1"/>
</dbReference>
<dbReference type="Gene3D" id="3.90.1640.30">
    <property type="match status" value="1"/>
</dbReference>
<keyword evidence="1" id="KW-0378">Hydrolase</keyword>
<reference evidence="4" key="1">
    <citation type="submission" date="2020-11" db="EMBL/GenBank/DDBJ databases">
        <authorList>
            <person name="Tran Van P."/>
        </authorList>
    </citation>
    <scope>NUCLEOTIDE SEQUENCE</scope>
</reference>
<dbReference type="SUPFAM" id="SSF64182">
    <property type="entry name" value="DHH phosphoesterases"/>
    <property type="match status" value="1"/>
</dbReference>
<dbReference type="GO" id="GO:0003676">
    <property type="term" value="F:nucleic acid binding"/>
    <property type="evidence" value="ECO:0007669"/>
    <property type="project" value="InterPro"/>
</dbReference>
<evidence type="ECO:0000313" key="4">
    <source>
        <dbReference type="EMBL" id="CAD7238417.1"/>
    </source>
</evidence>
<dbReference type="Pfam" id="PF17768">
    <property type="entry name" value="RecJ_OB"/>
    <property type="match status" value="1"/>
</dbReference>
<dbReference type="EMBL" id="OB701160">
    <property type="protein sequence ID" value="CAD7238417.1"/>
    <property type="molecule type" value="Genomic_DNA"/>
</dbReference>
<evidence type="ECO:0000256" key="1">
    <source>
        <dbReference type="ARBA" id="ARBA00022801"/>
    </source>
</evidence>
<name>A0A7R9A057_9CRUS</name>
<dbReference type="InterPro" id="IPR041122">
    <property type="entry name" value="RecJ_OB"/>
</dbReference>
<feature type="non-terminal residue" evidence="4">
    <location>
        <position position="1"/>
    </location>
</feature>
<evidence type="ECO:0000259" key="2">
    <source>
        <dbReference type="Pfam" id="PF02272"/>
    </source>
</evidence>
<dbReference type="GO" id="GO:0016787">
    <property type="term" value="F:hydrolase activity"/>
    <property type="evidence" value="ECO:0007669"/>
    <property type="project" value="UniProtKB-KW"/>
</dbReference>
<gene>
    <name evidence="4" type="ORF">CTOB1V02_LOCUS16232</name>
</gene>